<dbReference type="GO" id="GO:0005524">
    <property type="term" value="F:ATP binding"/>
    <property type="evidence" value="ECO:0007669"/>
    <property type="project" value="UniProtKB-KW"/>
</dbReference>
<dbReference type="Proteomes" id="UP000028194">
    <property type="component" value="Chromosome"/>
</dbReference>
<dbReference type="STRING" id="1459636.NTE_00392"/>
<evidence type="ECO:0000256" key="2">
    <source>
        <dbReference type="ARBA" id="ARBA00022840"/>
    </source>
</evidence>
<keyword evidence="2" id="KW-0067">ATP-binding</keyword>
<gene>
    <name evidence="4" type="ORF">NTE_00392</name>
</gene>
<organism evidence="4 5">
    <name type="scientific">Candidatus Nitrososphaera evergladensis SR1</name>
    <dbReference type="NCBI Taxonomy" id="1459636"/>
    <lineage>
        <taxon>Archaea</taxon>
        <taxon>Nitrososphaerota</taxon>
        <taxon>Nitrososphaeria</taxon>
        <taxon>Nitrososphaerales</taxon>
        <taxon>Nitrososphaeraceae</taxon>
        <taxon>Nitrososphaera</taxon>
    </lineage>
</organism>
<dbReference type="Pfam" id="PF06745">
    <property type="entry name" value="ATPase"/>
    <property type="match status" value="1"/>
</dbReference>
<dbReference type="HOGENOM" id="CLU_023669_2_0_2"/>
<keyword evidence="5" id="KW-1185">Reference proteome</keyword>
<name>A0A075MT26_9ARCH</name>
<protein>
    <submittedName>
        <fullName evidence="4">RecA-superfamily ATPase possibly involved in signal transduction</fullName>
    </submittedName>
</protein>
<proteinExistence type="predicted"/>
<sequence>MPYKPIMVGYILSNSAALAKTWIPGFDSLIGGGFPRSSFIILAGHPGTGKSTFAIQFLLNGAMNAKEPGVYASFLEREEIFMRNMSKSYGFDIKKSIEENTLRFLEFTPLASEAVSDTLNKIVKTVMETGAKRLVIDSLNALFGDVPPTEQRRILEIVLNRIIKDQGCTVIAILEQSIGKTEIGFGIEEFVADGLIVFESYIEGYEAKKRAIIRKLRGTQHSSRYQAILLNPREGISFLQLAG</sequence>
<dbReference type="InterPro" id="IPR027417">
    <property type="entry name" value="P-loop_NTPase"/>
</dbReference>
<dbReference type="eggNOG" id="arCOG01174">
    <property type="taxonomic scope" value="Archaea"/>
</dbReference>
<dbReference type="Gene3D" id="3.40.50.300">
    <property type="entry name" value="P-loop containing nucleotide triphosphate hydrolases"/>
    <property type="match status" value="1"/>
</dbReference>
<dbReference type="PROSITE" id="PS51146">
    <property type="entry name" value="KAIC"/>
    <property type="match status" value="1"/>
</dbReference>
<dbReference type="AlphaFoldDB" id="A0A075MT26"/>
<dbReference type="EMBL" id="CP007174">
    <property type="protein sequence ID" value="AIF82474.1"/>
    <property type="molecule type" value="Genomic_DNA"/>
</dbReference>
<dbReference type="PANTHER" id="PTHR43637">
    <property type="entry name" value="UPF0273 PROTEIN TM_0370"/>
    <property type="match status" value="1"/>
</dbReference>
<evidence type="ECO:0000259" key="3">
    <source>
        <dbReference type="PROSITE" id="PS51146"/>
    </source>
</evidence>
<dbReference type="InterPro" id="IPR010624">
    <property type="entry name" value="KaiC_dom"/>
</dbReference>
<dbReference type="SUPFAM" id="SSF52540">
    <property type="entry name" value="P-loop containing nucleoside triphosphate hydrolases"/>
    <property type="match status" value="1"/>
</dbReference>
<feature type="domain" description="KaiC" evidence="3">
    <location>
        <begin position="17"/>
        <end position="243"/>
    </location>
</feature>
<evidence type="ECO:0000313" key="4">
    <source>
        <dbReference type="EMBL" id="AIF82474.1"/>
    </source>
</evidence>
<evidence type="ECO:0000256" key="1">
    <source>
        <dbReference type="ARBA" id="ARBA00022741"/>
    </source>
</evidence>
<reference evidence="4 5" key="1">
    <citation type="journal article" date="2014" name="PLoS ONE">
        <title>Genome Sequence of Candidatus Nitrososphaera evergladensis from Group I.1b Enriched from Everglades Soil Reveals Novel Genomic Features of the Ammonia-Oxidizing Archaea.</title>
        <authorList>
            <person name="Zhalnina K.V."/>
            <person name="Dias R."/>
            <person name="Leonard M.T."/>
            <person name="Dorr de Quadros P."/>
            <person name="Camargo F.A."/>
            <person name="Drew J.C."/>
            <person name="Farmerie W.G."/>
            <person name="Daroub S.H."/>
            <person name="Triplett E.W."/>
        </authorList>
    </citation>
    <scope>NUCLEOTIDE SEQUENCE [LARGE SCALE GENOMIC DNA]</scope>
    <source>
        <strain evidence="4 5">SR1</strain>
    </source>
</reference>
<keyword evidence="1" id="KW-0547">Nucleotide-binding</keyword>
<accession>A0A075MT26</accession>
<dbReference type="KEGG" id="nev:NTE_00392"/>
<evidence type="ECO:0000313" key="5">
    <source>
        <dbReference type="Proteomes" id="UP000028194"/>
    </source>
</evidence>
<dbReference type="InterPro" id="IPR014774">
    <property type="entry name" value="KaiC-like_dom"/>
</dbReference>